<dbReference type="PATRIC" id="fig|157733.3.peg.3732"/>
<dbReference type="InterPro" id="IPR028978">
    <property type="entry name" value="Chorismate_lyase_/UTRA_dom_sf"/>
</dbReference>
<organism evidence="1 2">
    <name type="scientific">Guptibacillus hwajinpoensis</name>
    <dbReference type="NCBI Taxonomy" id="208199"/>
    <lineage>
        <taxon>Bacteria</taxon>
        <taxon>Bacillati</taxon>
        <taxon>Bacillota</taxon>
        <taxon>Bacilli</taxon>
        <taxon>Bacillales</taxon>
        <taxon>Guptibacillaceae</taxon>
        <taxon>Guptibacillus</taxon>
    </lineage>
</organism>
<dbReference type="Pfam" id="PF00392">
    <property type="entry name" value="GntR"/>
    <property type="match status" value="1"/>
</dbReference>
<name>A0A0J6D159_9BACL</name>
<dbReference type="SUPFAM" id="SSF64288">
    <property type="entry name" value="Chorismate lyase-like"/>
    <property type="match status" value="1"/>
</dbReference>
<dbReference type="PROSITE" id="PS50949">
    <property type="entry name" value="HTH_GNTR"/>
    <property type="match status" value="1"/>
</dbReference>
<dbReference type="PRINTS" id="PR00035">
    <property type="entry name" value="HTHGNTR"/>
</dbReference>
<dbReference type="RefSeq" id="WP_048310208.1">
    <property type="nucleotide sequence ID" value="NZ_CP119526.1"/>
</dbReference>
<dbReference type="GO" id="GO:0003700">
    <property type="term" value="F:DNA-binding transcription factor activity"/>
    <property type="evidence" value="ECO:0007669"/>
    <property type="project" value="UniProtKB-UniRule"/>
</dbReference>
<dbReference type="InterPro" id="IPR012770">
    <property type="entry name" value="TreR"/>
</dbReference>
<dbReference type="SMART" id="SM00866">
    <property type="entry name" value="UTRA"/>
    <property type="match status" value="1"/>
</dbReference>
<dbReference type="Pfam" id="PF07702">
    <property type="entry name" value="UTRA"/>
    <property type="match status" value="1"/>
</dbReference>
<accession>A0A0J6D159</accession>
<gene>
    <name evidence="1" type="ORF">AB986_07330</name>
</gene>
<reference evidence="1" key="1">
    <citation type="submission" date="2015-06" db="EMBL/GenBank/DDBJ databases">
        <authorList>
            <person name="Liu B."/>
            <person name="Wang J."/>
            <person name="Zhu Y."/>
            <person name="Liu G."/>
            <person name="Chen Q."/>
            <person name="Zheng C."/>
            <person name="Che J."/>
            <person name="Ge C."/>
            <person name="Shi H."/>
            <person name="Pan Z."/>
            <person name="Liu X."/>
        </authorList>
    </citation>
    <scope>NUCLEOTIDE SEQUENCE [LARGE SCALE GENOMIC DNA]</scope>
    <source>
        <strain evidence="1">DSM 16346</strain>
    </source>
</reference>
<dbReference type="InterPro" id="IPR036388">
    <property type="entry name" value="WH-like_DNA-bd_sf"/>
</dbReference>
<dbReference type="AlphaFoldDB" id="A0A0J6D159"/>
<dbReference type="OrthoDB" id="9816541at2"/>
<comment type="caution">
    <text evidence="1">The sequence shown here is derived from an EMBL/GenBank/DDBJ whole genome shotgun (WGS) entry which is preliminary data.</text>
</comment>
<dbReference type="SMART" id="SM00345">
    <property type="entry name" value="HTH_GNTR"/>
    <property type="match status" value="1"/>
</dbReference>
<evidence type="ECO:0000313" key="2">
    <source>
        <dbReference type="Proteomes" id="UP000035996"/>
    </source>
</evidence>
<dbReference type="NCBIfam" id="TIGR02404">
    <property type="entry name" value="trehalos_R_Bsub"/>
    <property type="match status" value="1"/>
</dbReference>
<keyword evidence="2" id="KW-1185">Reference proteome</keyword>
<dbReference type="GO" id="GO:0003677">
    <property type="term" value="F:DNA binding"/>
    <property type="evidence" value="ECO:0007669"/>
    <property type="project" value="UniProtKB-UniRule"/>
</dbReference>
<dbReference type="InterPro" id="IPR050679">
    <property type="entry name" value="Bact_HTH_transcr_reg"/>
</dbReference>
<sequence length="239" mass="28114">MKQTKYQQIYNELSSSIQDGTYKPNSKLPSEHELADAFGTSRETIRKALNLLSQNGLIQKIKARGSVVLDLNRYEFPVSGLVSFKELSEKMNRSSRTIVHQLEKKIPCKWVREQLDLSDDSLVWHVVRAREIDGERIILDRDYFPVDYVPELTKSICENSIYDYLENDMGLTVSYAKKEIVVEEADEDDLLYLDLNEYKHVVVVRNYVYLNDTTLIEYTESRHRLDKFRFVDFARREKQ</sequence>
<dbReference type="Proteomes" id="UP000035996">
    <property type="component" value="Unassembled WGS sequence"/>
</dbReference>
<dbReference type="SUPFAM" id="SSF46785">
    <property type="entry name" value="Winged helix' DNA-binding domain"/>
    <property type="match status" value="1"/>
</dbReference>
<proteinExistence type="predicted"/>
<evidence type="ECO:0000313" key="1">
    <source>
        <dbReference type="EMBL" id="KMM39038.1"/>
    </source>
</evidence>
<dbReference type="CDD" id="cd07377">
    <property type="entry name" value="WHTH_GntR"/>
    <property type="match status" value="1"/>
</dbReference>
<dbReference type="InterPro" id="IPR000524">
    <property type="entry name" value="Tscrpt_reg_HTH_GntR"/>
</dbReference>
<dbReference type="InterPro" id="IPR036390">
    <property type="entry name" value="WH_DNA-bd_sf"/>
</dbReference>
<dbReference type="STRING" id="157733.AB986_07330"/>
<dbReference type="Gene3D" id="3.40.1410.10">
    <property type="entry name" value="Chorismate lyase-like"/>
    <property type="match status" value="1"/>
</dbReference>
<dbReference type="GeneID" id="301328082"/>
<protein>
    <submittedName>
        <fullName evidence="1">Uncharacterized protein</fullName>
    </submittedName>
</protein>
<dbReference type="EMBL" id="LELK01000001">
    <property type="protein sequence ID" value="KMM39038.1"/>
    <property type="molecule type" value="Genomic_DNA"/>
</dbReference>
<dbReference type="PANTHER" id="PTHR44846:SF12">
    <property type="entry name" value="HTH-TYPE TRANSCRIPTIONAL REGULATOR TRER"/>
    <property type="match status" value="1"/>
</dbReference>
<dbReference type="GO" id="GO:0045892">
    <property type="term" value="P:negative regulation of DNA-templated transcription"/>
    <property type="evidence" value="ECO:0007669"/>
    <property type="project" value="TreeGrafter"/>
</dbReference>
<dbReference type="PANTHER" id="PTHR44846">
    <property type="entry name" value="MANNOSYL-D-GLYCERATE TRANSPORT/METABOLISM SYSTEM REPRESSOR MNGR-RELATED"/>
    <property type="match status" value="1"/>
</dbReference>
<dbReference type="FunFam" id="3.40.1410.10:FF:000008">
    <property type="entry name" value="Transcriptional regulator, GntR family"/>
    <property type="match status" value="1"/>
</dbReference>
<dbReference type="InterPro" id="IPR011663">
    <property type="entry name" value="UTRA"/>
</dbReference>
<dbReference type="Gene3D" id="1.10.10.10">
    <property type="entry name" value="Winged helix-like DNA-binding domain superfamily/Winged helix DNA-binding domain"/>
    <property type="match status" value="1"/>
</dbReference>